<dbReference type="PANTHER" id="PTHR30273">
    <property type="entry name" value="PERIPLASMIC SIGNAL SENSOR AND SIGMA FACTOR ACTIVATOR FECR-RELATED"/>
    <property type="match status" value="1"/>
</dbReference>
<feature type="transmembrane region" description="Helical" evidence="1">
    <location>
        <begin position="84"/>
        <end position="102"/>
    </location>
</feature>
<evidence type="ECO:0000256" key="1">
    <source>
        <dbReference type="SAM" id="Phobius"/>
    </source>
</evidence>
<dbReference type="OrthoDB" id="697544at2"/>
<dbReference type="PANTHER" id="PTHR30273:SF2">
    <property type="entry name" value="PROTEIN FECR"/>
    <property type="match status" value="1"/>
</dbReference>
<protein>
    <submittedName>
        <fullName evidence="4">FecR family protein</fullName>
    </submittedName>
</protein>
<gene>
    <name evidence="4" type="ORF">SAMN05443550_104213</name>
</gene>
<keyword evidence="1" id="KW-1133">Transmembrane helix</keyword>
<name>A0A1H4CVH5_9SPHI</name>
<evidence type="ECO:0000259" key="2">
    <source>
        <dbReference type="Pfam" id="PF04773"/>
    </source>
</evidence>
<evidence type="ECO:0000313" key="4">
    <source>
        <dbReference type="EMBL" id="SEA64463.1"/>
    </source>
</evidence>
<dbReference type="Pfam" id="PF04773">
    <property type="entry name" value="FecR"/>
    <property type="match status" value="1"/>
</dbReference>
<keyword evidence="1" id="KW-0472">Membrane</keyword>
<dbReference type="Gene3D" id="2.60.120.1440">
    <property type="match status" value="1"/>
</dbReference>
<feature type="domain" description="FecR protein" evidence="2">
    <location>
        <begin position="120"/>
        <end position="211"/>
    </location>
</feature>
<dbReference type="Proteomes" id="UP000198850">
    <property type="component" value="Unassembled WGS sequence"/>
</dbReference>
<dbReference type="Pfam" id="PF16344">
    <property type="entry name" value="FecR_C"/>
    <property type="match status" value="1"/>
</dbReference>
<dbReference type="EMBL" id="FNRA01000004">
    <property type="protein sequence ID" value="SEA64463.1"/>
    <property type="molecule type" value="Genomic_DNA"/>
</dbReference>
<feature type="domain" description="Protein FecR C-terminal" evidence="3">
    <location>
        <begin position="257"/>
        <end position="325"/>
    </location>
</feature>
<dbReference type="RefSeq" id="WP_090556345.1">
    <property type="nucleotide sequence ID" value="NZ_FNRA01000004.1"/>
</dbReference>
<keyword evidence="1" id="KW-0812">Transmembrane</keyword>
<reference evidence="4 5" key="1">
    <citation type="submission" date="2016-10" db="EMBL/GenBank/DDBJ databases">
        <authorList>
            <person name="de Groot N.N."/>
        </authorList>
    </citation>
    <scope>NUCLEOTIDE SEQUENCE [LARGE SCALE GENOMIC DNA]</scope>
    <source>
        <strain evidence="4 5">DSM 19033</strain>
    </source>
</reference>
<keyword evidence="5" id="KW-1185">Reference proteome</keyword>
<evidence type="ECO:0000313" key="5">
    <source>
        <dbReference type="Proteomes" id="UP000198850"/>
    </source>
</evidence>
<dbReference type="GO" id="GO:0016989">
    <property type="term" value="F:sigma factor antagonist activity"/>
    <property type="evidence" value="ECO:0007669"/>
    <property type="project" value="TreeGrafter"/>
</dbReference>
<dbReference type="InterPro" id="IPR012373">
    <property type="entry name" value="Ferrdict_sens_TM"/>
</dbReference>
<dbReference type="InterPro" id="IPR006860">
    <property type="entry name" value="FecR"/>
</dbReference>
<dbReference type="AlphaFoldDB" id="A0A1H4CVH5"/>
<dbReference type="InterPro" id="IPR032508">
    <property type="entry name" value="FecR_C"/>
</dbReference>
<dbReference type="PIRSF" id="PIRSF018266">
    <property type="entry name" value="FecR"/>
    <property type="match status" value="1"/>
</dbReference>
<dbReference type="STRING" id="425514.SAMN05443550_104213"/>
<proteinExistence type="predicted"/>
<evidence type="ECO:0000259" key="3">
    <source>
        <dbReference type="Pfam" id="PF16344"/>
    </source>
</evidence>
<dbReference type="Gene3D" id="3.55.50.30">
    <property type="match status" value="1"/>
</dbReference>
<accession>A0A1H4CVH5</accession>
<organism evidence="4 5">
    <name type="scientific">Pedobacter hartonius</name>
    <dbReference type="NCBI Taxonomy" id="425514"/>
    <lineage>
        <taxon>Bacteria</taxon>
        <taxon>Pseudomonadati</taxon>
        <taxon>Bacteroidota</taxon>
        <taxon>Sphingobacteriia</taxon>
        <taxon>Sphingobacteriales</taxon>
        <taxon>Sphingobacteriaceae</taxon>
        <taxon>Pedobacter</taxon>
    </lineage>
</organism>
<sequence length="326" mass="36448">MEEKNRISLLFSKYVANEANKAEVSELLELIKDEDSGLELNAEMEELWNRKNTVNGNEVDWDRIYKIAVASEPQIKVVKTYRRVWLSAAAMLIGLCSVAIWLNTNKKFTADTESYVRGSAGAGKTLIVYLSDGTKVTLNSGSELRYPETFNGSKREVYLNGEAYFEVAHHPEKSFLVHSGKVVTSVLGTSFNVMAYPEMSKMSVTVLTGKVAVKNTSSSKLVTLLPLQRASLSSGKEAFAVDSVKDVAEMIAWSKGELIFNNATLEEIALKVGNRYGININIINQHKKQSRITGTFNKQSFIEIMNAVTHLTETNYRQTEDNYIIY</sequence>